<evidence type="ECO:0000313" key="2">
    <source>
        <dbReference type="Proteomes" id="UP000023541"/>
    </source>
</evidence>
<proteinExistence type="predicted"/>
<gene>
    <name evidence="1" type="ORF">ATO12_05890</name>
</gene>
<evidence type="ECO:0008006" key="3">
    <source>
        <dbReference type="Google" id="ProtNLM"/>
    </source>
</evidence>
<protein>
    <recommendedName>
        <fullName evidence="3">DUF4249 domain-containing protein</fullName>
    </recommendedName>
</protein>
<name>A0A023BP35_9FLAO</name>
<organism evidence="1 2">
    <name type="scientific">Aquimarina atlantica</name>
    <dbReference type="NCBI Taxonomy" id="1317122"/>
    <lineage>
        <taxon>Bacteria</taxon>
        <taxon>Pseudomonadati</taxon>
        <taxon>Bacteroidota</taxon>
        <taxon>Flavobacteriia</taxon>
        <taxon>Flavobacteriales</taxon>
        <taxon>Flavobacteriaceae</taxon>
        <taxon>Aquimarina</taxon>
    </lineage>
</organism>
<dbReference type="RefSeq" id="WP_034246748.1">
    <property type="nucleotide sequence ID" value="NZ_AQRA01000012.1"/>
</dbReference>
<dbReference type="EMBL" id="AQRA01000012">
    <property type="protein sequence ID" value="EZH71694.1"/>
    <property type="molecule type" value="Genomic_DNA"/>
</dbReference>
<dbReference type="Proteomes" id="UP000023541">
    <property type="component" value="Unassembled WGS sequence"/>
</dbReference>
<dbReference type="OrthoDB" id="922982at2"/>
<evidence type="ECO:0000313" key="1">
    <source>
        <dbReference type="EMBL" id="EZH71694.1"/>
    </source>
</evidence>
<sequence>MKNIITILLTLLIIIVSSCETDVTNDISLVETPPRLVIDGGLERNIKTPVTTQQIRLLTTAPFLSNKDFPFVSDAQVTISDGTNSWVFEHTNNGFYENSDILPEIGNTYTITILWKGETYQGTDMLLAEVPRFDKFYYEFEEETVFADEGYYVKFDTTDPINVQNFYHYRLFKNNEFVTVPDPGNSQVLIVSDEFFDGKQRIGVKPNEDIFFEIGDIATAQQLSISEPYFDYLKELFTQTGNLGNPIVGNPPPASIRGNLINLDNSSNRALGYFYVIDVEEDTVTITEN</sequence>
<accession>A0A023BP35</accession>
<dbReference type="eggNOG" id="ENOG502ZCA0">
    <property type="taxonomic scope" value="Bacteria"/>
</dbReference>
<dbReference type="PROSITE" id="PS51257">
    <property type="entry name" value="PROKAR_LIPOPROTEIN"/>
    <property type="match status" value="1"/>
</dbReference>
<reference evidence="1 2" key="1">
    <citation type="submission" date="2014-04" db="EMBL/GenBank/DDBJ databases">
        <title>Aquimarina sp. 22II-S11-z7 Genome Sequencing.</title>
        <authorList>
            <person name="Lai Q."/>
        </authorList>
    </citation>
    <scope>NUCLEOTIDE SEQUENCE [LARGE SCALE GENOMIC DNA]</scope>
    <source>
        <strain evidence="1 2">22II-S11-z7</strain>
    </source>
</reference>
<comment type="caution">
    <text evidence="1">The sequence shown here is derived from an EMBL/GenBank/DDBJ whole genome shotgun (WGS) entry which is preliminary data.</text>
</comment>
<keyword evidence="2" id="KW-1185">Reference proteome</keyword>
<dbReference type="Pfam" id="PF14054">
    <property type="entry name" value="DUF4249"/>
    <property type="match status" value="1"/>
</dbReference>
<dbReference type="InterPro" id="IPR025345">
    <property type="entry name" value="DUF4249"/>
</dbReference>
<dbReference type="AlphaFoldDB" id="A0A023BP35"/>
<dbReference type="STRING" id="1317122.ATO12_05890"/>